<feature type="region of interest" description="Disordered" evidence="1">
    <location>
        <begin position="66"/>
        <end position="90"/>
    </location>
</feature>
<reference evidence="2" key="1">
    <citation type="submission" date="2014-05" db="EMBL/GenBank/DDBJ databases">
        <title>The transcriptome of the halophilic microalga Tetraselmis sp. GSL018 isolated from the Great Salt Lake, Utah.</title>
        <authorList>
            <person name="Jinkerson R.E."/>
            <person name="D'Adamo S."/>
            <person name="Posewitz M.C."/>
        </authorList>
    </citation>
    <scope>NUCLEOTIDE SEQUENCE</scope>
    <source>
        <strain evidence="2">GSL018</strain>
    </source>
</reference>
<accession>A0A061RBB4</accession>
<protein>
    <submittedName>
        <fullName evidence="2">Uncharacterized protein</fullName>
    </submittedName>
</protein>
<proteinExistence type="predicted"/>
<evidence type="ECO:0000313" key="2">
    <source>
        <dbReference type="EMBL" id="JAC69258.1"/>
    </source>
</evidence>
<dbReference type="AlphaFoldDB" id="A0A061RBB4"/>
<sequence length="90" mass="9553">MTSLPPSLSPLVSMKWLSIRPFQPHPPLPARDSTAVHLHAQGGQGHTRRSRQALYVCLSPPPLSLPSSPPLHQTALPPLPSTPPHAAAAP</sequence>
<name>A0A061RBB4_9CHLO</name>
<dbReference type="EMBL" id="GBEZ01017045">
    <property type="protein sequence ID" value="JAC69258.1"/>
    <property type="molecule type" value="Transcribed_RNA"/>
</dbReference>
<organism evidence="2">
    <name type="scientific">Tetraselmis sp. GSL018</name>
    <dbReference type="NCBI Taxonomy" id="582737"/>
    <lineage>
        <taxon>Eukaryota</taxon>
        <taxon>Viridiplantae</taxon>
        <taxon>Chlorophyta</taxon>
        <taxon>core chlorophytes</taxon>
        <taxon>Chlorodendrophyceae</taxon>
        <taxon>Chlorodendrales</taxon>
        <taxon>Chlorodendraceae</taxon>
        <taxon>Tetraselmis</taxon>
    </lineage>
</organism>
<evidence type="ECO:0000256" key="1">
    <source>
        <dbReference type="SAM" id="MobiDB-lite"/>
    </source>
</evidence>
<gene>
    <name evidence="2" type="ORF">TSPGSL018_6808</name>
</gene>